<dbReference type="OrthoDB" id="160645at2759"/>
<dbReference type="Proteomes" id="UP000800200">
    <property type="component" value="Unassembled WGS sequence"/>
</dbReference>
<evidence type="ECO:0000259" key="2">
    <source>
        <dbReference type="Pfam" id="PF23865"/>
    </source>
</evidence>
<feature type="domain" description="DUF7029" evidence="1">
    <location>
        <begin position="1"/>
        <end position="48"/>
    </location>
</feature>
<protein>
    <submittedName>
        <fullName evidence="3">Uncharacterized protein</fullName>
    </submittedName>
</protein>
<dbReference type="InterPro" id="IPR055647">
    <property type="entry name" value="DUF7223"/>
</dbReference>
<evidence type="ECO:0000259" key="1">
    <source>
        <dbReference type="Pfam" id="PF22974"/>
    </source>
</evidence>
<feature type="domain" description="DUF7223" evidence="2">
    <location>
        <begin position="77"/>
        <end position="329"/>
    </location>
</feature>
<sequence>MVTNYEGCADEAERQPFVVHDIIYDAENYKAYLTADQKDWEEVAHSYTLKVGHMPLTPNHRLLMERDLVPRDTDFTMSLASSYDKNLFSATVGGWETSVDAVIRTTGKLNVDFDVDVSWFKLSSASMTIKPEDVAASVQLALTEKGTLSKAYNWEKTIISIPISGIEIAKVVKLGAFLDVDVGFTMDEWTGEAHANLGARVAISDSAIVVVDLIKSSNNKFSGWMPTFTPIPLTLSAKVEGSAEVFAAPNVKLEASALGKGWNVGLNLKMPYIEANFAAMAESTGVCNTKKTLGVDIDANIGVELYAQAATKGNEGDPFWRQSLYVSQPELTVIRRLF</sequence>
<dbReference type="Pfam" id="PF23865">
    <property type="entry name" value="DUF7223"/>
    <property type="match status" value="1"/>
</dbReference>
<organism evidence="3 4">
    <name type="scientific">Zopfia rhizophila CBS 207.26</name>
    <dbReference type="NCBI Taxonomy" id="1314779"/>
    <lineage>
        <taxon>Eukaryota</taxon>
        <taxon>Fungi</taxon>
        <taxon>Dikarya</taxon>
        <taxon>Ascomycota</taxon>
        <taxon>Pezizomycotina</taxon>
        <taxon>Dothideomycetes</taxon>
        <taxon>Dothideomycetes incertae sedis</taxon>
        <taxon>Zopfiaceae</taxon>
        <taxon>Zopfia</taxon>
    </lineage>
</organism>
<gene>
    <name evidence="3" type="ORF">K469DRAFT_602300</name>
</gene>
<accession>A0A6A6DH04</accession>
<reference evidence="3" key="1">
    <citation type="journal article" date="2020" name="Stud. Mycol.">
        <title>101 Dothideomycetes genomes: a test case for predicting lifestyles and emergence of pathogens.</title>
        <authorList>
            <person name="Haridas S."/>
            <person name="Albert R."/>
            <person name="Binder M."/>
            <person name="Bloem J."/>
            <person name="Labutti K."/>
            <person name="Salamov A."/>
            <person name="Andreopoulos B."/>
            <person name="Baker S."/>
            <person name="Barry K."/>
            <person name="Bills G."/>
            <person name="Bluhm B."/>
            <person name="Cannon C."/>
            <person name="Castanera R."/>
            <person name="Culley D."/>
            <person name="Daum C."/>
            <person name="Ezra D."/>
            <person name="Gonzalez J."/>
            <person name="Henrissat B."/>
            <person name="Kuo A."/>
            <person name="Liang C."/>
            <person name="Lipzen A."/>
            <person name="Lutzoni F."/>
            <person name="Magnuson J."/>
            <person name="Mondo S."/>
            <person name="Nolan M."/>
            <person name="Ohm R."/>
            <person name="Pangilinan J."/>
            <person name="Park H.-J."/>
            <person name="Ramirez L."/>
            <person name="Alfaro M."/>
            <person name="Sun H."/>
            <person name="Tritt A."/>
            <person name="Yoshinaga Y."/>
            <person name="Zwiers L.-H."/>
            <person name="Turgeon B."/>
            <person name="Goodwin S."/>
            <person name="Spatafora J."/>
            <person name="Crous P."/>
            <person name="Grigoriev I."/>
        </authorList>
    </citation>
    <scope>NUCLEOTIDE SEQUENCE</scope>
    <source>
        <strain evidence="3">CBS 207.26</strain>
    </source>
</reference>
<dbReference type="AlphaFoldDB" id="A0A6A6DH04"/>
<dbReference type="EMBL" id="ML994685">
    <property type="protein sequence ID" value="KAF2177672.1"/>
    <property type="molecule type" value="Genomic_DNA"/>
</dbReference>
<keyword evidence="4" id="KW-1185">Reference proteome</keyword>
<dbReference type="Pfam" id="PF22974">
    <property type="entry name" value="DUF7029"/>
    <property type="match status" value="1"/>
</dbReference>
<dbReference type="InterPro" id="IPR054293">
    <property type="entry name" value="DUF7029"/>
</dbReference>
<evidence type="ECO:0000313" key="4">
    <source>
        <dbReference type="Proteomes" id="UP000800200"/>
    </source>
</evidence>
<proteinExistence type="predicted"/>
<evidence type="ECO:0000313" key="3">
    <source>
        <dbReference type="EMBL" id="KAF2177672.1"/>
    </source>
</evidence>
<name>A0A6A6DH04_9PEZI</name>